<dbReference type="RefSeq" id="WP_336545516.1">
    <property type="nucleotide sequence ID" value="NZ_JBBBDM010000005.1"/>
</dbReference>
<evidence type="ECO:0000256" key="1">
    <source>
        <dbReference type="SAM" id="MobiDB-lite"/>
    </source>
</evidence>
<feature type="domain" description="MobA/VirD2-like nuclease" evidence="2">
    <location>
        <begin position="2"/>
        <end position="44"/>
    </location>
</feature>
<accession>A0ABU8H4M5</accession>
<sequence>LHVDRDHPHVHLTVARRDYDGRRFNPDRDDLLRYRQRFAQKLRDRGIEANATPVQARGVDATHEPIAARKIREQGAVPRIDRNRADRARRLHETGGADPTETALAKRQAVVRDTFQRSIDELLTSSSFVDQVKAQTLRKFVAAMPEPVPSLRTLPGNPAIVSATHDHGQGATPADPIAEALARTQATNVRIAARRAGLPSHAIDPANPIAAALARMEAATARIAERRAQEASAADPVVLALARLEAARAEIEKRHQKASDAADPLTATLARINKAAEALAARGRDASAAGTPGCDRPADRTAAERPEQMRAPDEPERRPMPTYSTDSVDAFVRQTLERVRALEQERYRMLQRDRSQDRSGPRR</sequence>
<evidence type="ECO:0000259" key="2">
    <source>
        <dbReference type="Pfam" id="PF03432"/>
    </source>
</evidence>
<protein>
    <recommendedName>
        <fullName evidence="2">MobA/VirD2-like nuclease domain-containing protein</fullName>
    </recommendedName>
</protein>
<evidence type="ECO:0000313" key="3">
    <source>
        <dbReference type="EMBL" id="MEI5687908.1"/>
    </source>
</evidence>
<gene>
    <name evidence="3" type="ORF">V8201_12530</name>
</gene>
<feature type="non-terminal residue" evidence="3">
    <location>
        <position position="1"/>
    </location>
</feature>
<organism evidence="3 4">
    <name type="scientific">Sphingomonas kyungheensis</name>
    <dbReference type="NCBI Taxonomy" id="1069987"/>
    <lineage>
        <taxon>Bacteria</taxon>
        <taxon>Pseudomonadati</taxon>
        <taxon>Pseudomonadota</taxon>
        <taxon>Alphaproteobacteria</taxon>
        <taxon>Sphingomonadales</taxon>
        <taxon>Sphingomonadaceae</taxon>
        <taxon>Sphingomonas</taxon>
    </lineage>
</organism>
<comment type="caution">
    <text evidence="3">The sequence shown here is derived from an EMBL/GenBank/DDBJ whole genome shotgun (WGS) entry which is preliminary data.</text>
</comment>
<dbReference type="Pfam" id="PF03432">
    <property type="entry name" value="Relaxase"/>
    <property type="match status" value="1"/>
</dbReference>
<feature type="region of interest" description="Disordered" evidence="1">
    <location>
        <begin position="282"/>
        <end position="330"/>
    </location>
</feature>
<dbReference type="InterPro" id="IPR005094">
    <property type="entry name" value="Endonuclease_MobA/VirD2"/>
</dbReference>
<keyword evidence="4" id="KW-1185">Reference proteome</keyword>
<reference evidence="3 4" key="1">
    <citation type="journal article" date="2013" name="Int. J. Syst. Evol. Microbiol.">
        <title>Sphingomonas kyungheensis sp. nov., a bacterium with ginsenoside-converting activity isolated from soil of a ginseng field.</title>
        <authorList>
            <person name="Son H.M."/>
            <person name="Yang J.E."/>
            <person name="Park Y."/>
            <person name="Han C.K."/>
            <person name="Kim S.G."/>
            <person name="Kook M."/>
            <person name="Yi T.H."/>
        </authorList>
    </citation>
    <scope>NUCLEOTIDE SEQUENCE [LARGE SCALE GENOMIC DNA]</scope>
    <source>
        <strain evidence="3 4">LMG 26582</strain>
    </source>
</reference>
<name>A0ABU8H4M5_9SPHN</name>
<feature type="compositionally biased region" description="Basic and acidic residues" evidence="1">
    <location>
        <begin position="296"/>
        <end position="319"/>
    </location>
</feature>
<evidence type="ECO:0000313" key="4">
    <source>
        <dbReference type="Proteomes" id="UP001367771"/>
    </source>
</evidence>
<dbReference type="EMBL" id="JBBBDM010000005">
    <property type="protein sequence ID" value="MEI5687908.1"/>
    <property type="molecule type" value="Genomic_DNA"/>
</dbReference>
<dbReference type="Proteomes" id="UP001367771">
    <property type="component" value="Unassembled WGS sequence"/>
</dbReference>
<proteinExistence type="predicted"/>